<comment type="caution">
    <text evidence="2">The sequence shown here is derived from an EMBL/GenBank/DDBJ whole genome shotgun (WGS) entry which is preliminary data.</text>
</comment>
<feature type="compositionally biased region" description="Low complexity" evidence="1">
    <location>
        <begin position="60"/>
        <end position="69"/>
    </location>
</feature>
<feature type="region of interest" description="Disordered" evidence="1">
    <location>
        <begin position="45"/>
        <end position="69"/>
    </location>
</feature>
<evidence type="ECO:0000313" key="2">
    <source>
        <dbReference type="EMBL" id="CAF3993332.1"/>
    </source>
</evidence>
<organism evidence="2 3">
    <name type="scientific">Rotaria sordida</name>
    <dbReference type="NCBI Taxonomy" id="392033"/>
    <lineage>
        <taxon>Eukaryota</taxon>
        <taxon>Metazoa</taxon>
        <taxon>Spiralia</taxon>
        <taxon>Gnathifera</taxon>
        <taxon>Rotifera</taxon>
        <taxon>Eurotatoria</taxon>
        <taxon>Bdelloidea</taxon>
        <taxon>Philodinida</taxon>
        <taxon>Philodinidae</taxon>
        <taxon>Rotaria</taxon>
    </lineage>
</organism>
<accession>A0A819N928</accession>
<dbReference type="AlphaFoldDB" id="A0A819N928"/>
<sequence length="173" mass="19809">MTGIKYVRFRGAFGSEQNKIIELSNTILATLSSQTLHDDNSYPLHSSHHVVSLPSPPPQQQQQQQHLSSTNSIQQISIVTLRPFNQWTSTGDDIHQWFAYHRLSSELRDLYDFQTGEEMLEYAKILKYNGEELPPHEFNRFALALEKLLRENLPPTTTTNPSTSKNSNICIIL</sequence>
<evidence type="ECO:0000313" key="3">
    <source>
        <dbReference type="Proteomes" id="UP000663874"/>
    </source>
</evidence>
<protein>
    <submittedName>
        <fullName evidence="2">Uncharacterized protein</fullName>
    </submittedName>
</protein>
<reference evidence="2" key="1">
    <citation type="submission" date="2021-02" db="EMBL/GenBank/DDBJ databases">
        <authorList>
            <person name="Nowell W R."/>
        </authorList>
    </citation>
    <scope>NUCLEOTIDE SEQUENCE</scope>
</reference>
<dbReference type="EMBL" id="CAJOBE010006020">
    <property type="protein sequence ID" value="CAF3993332.1"/>
    <property type="molecule type" value="Genomic_DNA"/>
</dbReference>
<name>A0A819N928_9BILA</name>
<evidence type="ECO:0000256" key="1">
    <source>
        <dbReference type="SAM" id="MobiDB-lite"/>
    </source>
</evidence>
<dbReference type="Proteomes" id="UP000663874">
    <property type="component" value="Unassembled WGS sequence"/>
</dbReference>
<gene>
    <name evidence="2" type="ORF">FNK824_LOCUS25524</name>
</gene>
<proteinExistence type="predicted"/>